<name>A0ACB8BU05_9AGAM</name>
<dbReference type="Proteomes" id="UP000790709">
    <property type="component" value="Unassembled WGS sequence"/>
</dbReference>
<sequence length="132" mass="14495">MPAIASSFIMSVSTSRPLASVGVQWGATTCLIIGLSWFVRLTHVWLLPRLRAGLLGGIRFAEAQERRGRGRPHSLRTLAVPHMLTTATLPRFAVTTPMLTLVAPNTAERNHRTPPFYEIRVPPTHARGPAPL</sequence>
<comment type="caution">
    <text evidence="1">The sequence shown here is derived from an EMBL/GenBank/DDBJ whole genome shotgun (WGS) entry which is preliminary data.</text>
</comment>
<gene>
    <name evidence="1" type="ORF">BV22DRAFT_180187</name>
</gene>
<organism evidence="1 2">
    <name type="scientific">Leucogyrophana mollusca</name>
    <dbReference type="NCBI Taxonomy" id="85980"/>
    <lineage>
        <taxon>Eukaryota</taxon>
        <taxon>Fungi</taxon>
        <taxon>Dikarya</taxon>
        <taxon>Basidiomycota</taxon>
        <taxon>Agaricomycotina</taxon>
        <taxon>Agaricomycetes</taxon>
        <taxon>Agaricomycetidae</taxon>
        <taxon>Boletales</taxon>
        <taxon>Boletales incertae sedis</taxon>
        <taxon>Leucogyrophana</taxon>
    </lineage>
</organism>
<reference evidence="1" key="1">
    <citation type="journal article" date="2021" name="New Phytol.">
        <title>Evolutionary innovations through gain and loss of genes in the ectomycorrhizal Boletales.</title>
        <authorList>
            <person name="Wu G."/>
            <person name="Miyauchi S."/>
            <person name="Morin E."/>
            <person name="Kuo A."/>
            <person name="Drula E."/>
            <person name="Varga T."/>
            <person name="Kohler A."/>
            <person name="Feng B."/>
            <person name="Cao Y."/>
            <person name="Lipzen A."/>
            <person name="Daum C."/>
            <person name="Hundley H."/>
            <person name="Pangilinan J."/>
            <person name="Johnson J."/>
            <person name="Barry K."/>
            <person name="LaButti K."/>
            <person name="Ng V."/>
            <person name="Ahrendt S."/>
            <person name="Min B."/>
            <person name="Choi I.G."/>
            <person name="Park H."/>
            <person name="Plett J.M."/>
            <person name="Magnuson J."/>
            <person name="Spatafora J.W."/>
            <person name="Nagy L.G."/>
            <person name="Henrissat B."/>
            <person name="Grigoriev I.V."/>
            <person name="Yang Z.L."/>
            <person name="Xu J."/>
            <person name="Martin F.M."/>
        </authorList>
    </citation>
    <scope>NUCLEOTIDE SEQUENCE</scope>
    <source>
        <strain evidence="1">KUC20120723A-06</strain>
    </source>
</reference>
<evidence type="ECO:0000313" key="2">
    <source>
        <dbReference type="Proteomes" id="UP000790709"/>
    </source>
</evidence>
<accession>A0ACB8BU05</accession>
<keyword evidence="2" id="KW-1185">Reference proteome</keyword>
<evidence type="ECO:0000313" key="1">
    <source>
        <dbReference type="EMBL" id="KAH7928773.1"/>
    </source>
</evidence>
<protein>
    <submittedName>
        <fullName evidence="1">Uncharacterized protein</fullName>
    </submittedName>
</protein>
<proteinExistence type="predicted"/>
<dbReference type="EMBL" id="MU266349">
    <property type="protein sequence ID" value="KAH7928773.1"/>
    <property type="molecule type" value="Genomic_DNA"/>
</dbReference>